<evidence type="ECO:0000256" key="1">
    <source>
        <dbReference type="SAM" id="Phobius"/>
    </source>
</evidence>
<organism evidence="2 3">
    <name type="scientific">Tepidiforma flava</name>
    <dbReference type="NCBI Taxonomy" id="3004094"/>
    <lineage>
        <taxon>Bacteria</taxon>
        <taxon>Bacillati</taxon>
        <taxon>Chloroflexota</taxon>
        <taxon>Tepidiformia</taxon>
        <taxon>Tepidiformales</taxon>
        <taxon>Tepidiformaceae</taxon>
        <taxon>Tepidiforma</taxon>
    </lineage>
</organism>
<reference evidence="2 3" key="1">
    <citation type="journal article" date="2023" name="ISME J.">
        <title>Thermophilic Dehalococcoidia with unusual traits shed light on an unexpected past.</title>
        <authorList>
            <person name="Palmer M."/>
            <person name="Covington J.K."/>
            <person name="Zhou E.M."/>
            <person name="Thomas S.C."/>
            <person name="Habib N."/>
            <person name="Seymour C.O."/>
            <person name="Lai D."/>
            <person name="Johnston J."/>
            <person name="Hashimi A."/>
            <person name="Jiao J.Y."/>
            <person name="Muok A.R."/>
            <person name="Liu L."/>
            <person name="Xian W.D."/>
            <person name="Zhi X.Y."/>
            <person name="Li M.M."/>
            <person name="Silva L.P."/>
            <person name="Bowen B.P."/>
            <person name="Louie K."/>
            <person name="Briegel A."/>
            <person name="Pett-Ridge J."/>
            <person name="Weber P.K."/>
            <person name="Tocheva E.I."/>
            <person name="Woyke T."/>
            <person name="Northen T.R."/>
            <person name="Mayali X."/>
            <person name="Li W.J."/>
            <person name="Hedlund B.P."/>
        </authorList>
    </citation>
    <scope>NUCLEOTIDE SEQUENCE [LARGE SCALE GENOMIC DNA]</scope>
    <source>
        <strain evidence="2 3">YIM 72310</strain>
    </source>
</reference>
<sequence length="102" mass="9712">MSAAWAAVVLVGLGTALLKGAGPLFFGGRAPGERLNRFLEALAPALLAALVATSTGADGGRLALDARAAGVAAAALLLTLRAPAIAAIAAAAAVAALLRAAG</sequence>
<keyword evidence="1" id="KW-0472">Membrane</keyword>
<feature type="transmembrane region" description="Helical" evidence="1">
    <location>
        <begin position="38"/>
        <end position="57"/>
    </location>
</feature>
<dbReference type="EMBL" id="CP115149">
    <property type="protein sequence ID" value="WBL35522.1"/>
    <property type="molecule type" value="Genomic_DNA"/>
</dbReference>
<dbReference type="InterPro" id="IPR008407">
    <property type="entry name" value="Brnchd-chn_aa_trnsp_AzlD"/>
</dbReference>
<feature type="transmembrane region" description="Helical" evidence="1">
    <location>
        <begin position="69"/>
        <end position="98"/>
    </location>
</feature>
<keyword evidence="3" id="KW-1185">Reference proteome</keyword>
<dbReference type="RefSeq" id="WP_270056048.1">
    <property type="nucleotide sequence ID" value="NZ_CP115149.1"/>
</dbReference>
<name>A0ABY7M5C9_9CHLR</name>
<keyword evidence="1" id="KW-1133">Transmembrane helix</keyword>
<dbReference type="Proteomes" id="UP001212803">
    <property type="component" value="Chromosome"/>
</dbReference>
<keyword evidence="1" id="KW-0812">Transmembrane</keyword>
<accession>A0ABY7M5C9</accession>
<evidence type="ECO:0000313" key="2">
    <source>
        <dbReference type="EMBL" id="WBL35522.1"/>
    </source>
</evidence>
<feature type="transmembrane region" description="Helical" evidence="1">
    <location>
        <begin position="6"/>
        <end position="26"/>
    </location>
</feature>
<protein>
    <submittedName>
        <fullName evidence="2">AzlD domain-containing protein</fullName>
    </submittedName>
</protein>
<evidence type="ECO:0000313" key="3">
    <source>
        <dbReference type="Proteomes" id="UP001212803"/>
    </source>
</evidence>
<gene>
    <name evidence="2" type="ORF">O0235_12155</name>
</gene>
<proteinExistence type="predicted"/>
<dbReference type="Pfam" id="PF05437">
    <property type="entry name" value="AzlD"/>
    <property type="match status" value="1"/>
</dbReference>